<dbReference type="SUPFAM" id="SSF52266">
    <property type="entry name" value="SGNH hydrolase"/>
    <property type="match status" value="1"/>
</dbReference>
<keyword evidence="3" id="KW-1185">Reference proteome</keyword>
<sequence length="219" mass="24744">MSTDSLSLPRPWFQKHPSDQPERFTRFRQTYPYLLEGLLKERFQASEIRVSNLAMRASSLASSYSHRNELFSWMEADVAVLHKGVVDCWPRAQLDGQPHTTLKAFREAMTRLLEERERMAPTLPFIVIGISPTNTATLAKEPKVAENIRAYNAVLSERVDANMRYIDMEHALTEAGEELLHPDGHHLTAGGQALLANRLRDAIIDLLGPDWADRDAAAP</sequence>
<keyword evidence="2" id="KW-0378">Hydrolase</keyword>
<dbReference type="RefSeq" id="WP_318651395.1">
    <property type="nucleotide sequence ID" value="NZ_CP137852.1"/>
</dbReference>
<dbReference type="Pfam" id="PF13472">
    <property type="entry name" value="Lipase_GDSL_2"/>
    <property type="match status" value="1"/>
</dbReference>
<dbReference type="Proteomes" id="UP001305521">
    <property type="component" value="Chromosome"/>
</dbReference>
<evidence type="ECO:0000313" key="2">
    <source>
        <dbReference type="EMBL" id="WPB87442.1"/>
    </source>
</evidence>
<dbReference type="GO" id="GO:0016787">
    <property type="term" value="F:hydrolase activity"/>
    <property type="evidence" value="ECO:0007669"/>
    <property type="project" value="UniProtKB-KW"/>
</dbReference>
<dbReference type="Gene3D" id="3.40.50.1110">
    <property type="entry name" value="SGNH hydrolase"/>
    <property type="match status" value="1"/>
</dbReference>
<protein>
    <submittedName>
        <fullName evidence="2">SGNH/GDSL hydrolase family protein</fullName>
    </submittedName>
</protein>
<evidence type="ECO:0000313" key="3">
    <source>
        <dbReference type="Proteomes" id="UP001305521"/>
    </source>
</evidence>
<organism evidence="2 3">
    <name type="scientific">Sediminicoccus rosea</name>
    <dbReference type="NCBI Taxonomy" id="1225128"/>
    <lineage>
        <taxon>Bacteria</taxon>
        <taxon>Pseudomonadati</taxon>
        <taxon>Pseudomonadota</taxon>
        <taxon>Alphaproteobacteria</taxon>
        <taxon>Acetobacterales</taxon>
        <taxon>Roseomonadaceae</taxon>
        <taxon>Sediminicoccus</taxon>
    </lineage>
</organism>
<feature type="domain" description="SGNH hydrolase-type esterase" evidence="1">
    <location>
        <begin position="28"/>
        <end position="194"/>
    </location>
</feature>
<reference evidence="2 3" key="1">
    <citation type="submission" date="2023-11" db="EMBL/GenBank/DDBJ databases">
        <title>Arctic aerobic anoxygenic photoheterotroph Sediminicoccus rosea KRV36 adapts its photosynthesis to long days of polar summer.</title>
        <authorList>
            <person name="Tomasch J."/>
            <person name="Kopejtka K."/>
            <person name="Bily T."/>
            <person name="Gardiner A.T."/>
            <person name="Gardian Z."/>
            <person name="Shivaramu S."/>
            <person name="Koblizek M."/>
            <person name="Engelhardt F."/>
            <person name="Kaftan D."/>
        </authorList>
    </citation>
    <scope>NUCLEOTIDE SEQUENCE [LARGE SCALE GENOMIC DNA]</scope>
    <source>
        <strain evidence="2 3">R-30</strain>
    </source>
</reference>
<dbReference type="EMBL" id="CP137852">
    <property type="protein sequence ID" value="WPB87442.1"/>
    <property type="molecule type" value="Genomic_DNA"/>
</dbReference>
<name>A0ABZ0PPQ5_9PROT</name>
<proteinExistence type="predicted"/>
<dbReference type="CDD" id="cd00229">
    <property type="entry name" value="SGNH_hydrolase"/>
    <property type="match status" value="1"/>
</dbReference>
<dbReference type="InterPro" id="IPR013830">
    <property type="entry name" value="SGNH_hydro"/>
</dbReference>
<accession>A0ABZ0PPQ5</accession>
<evidence type="ECO:0000259" key="1">
    <source>
        <dbReference type="Pfam" id="PF13472"/>
    </source>
</evidence>
<dbReference type="InterPro" id="IPR036514">
    <property type="entry name" value="SGNH_hydro_sf"/>
</dbReference>
<gene>
    <name evidence="2" type="ORF">R9Z33_11280</name>
</gene>